<organism evidence="1 2">
    <name type="scientific">Thioalkalivibrio halophilus</name>
    <dbReference type="NCBI Taxonomy" id="252474"/>
    <lineage>
        <taxon>Bacteria</taxon>
        <taxon>Pseudomonadati</taxon>
        <taxon>Pseudomonadota</taxon>
        <taxon>Gammaproteobacteria</taxon>
        <taxon>Chromatiales</taxon>
        <taxon>Ectothiorhodospiraceae</taxon>
        <taxon>Thioalkalivibrio</taxon>
    </lineage>
</organism>
<sequence length="230" mass="26416">MPTWRFTGVCWVQGRQEWTLDPVTEEVRGVSFMLFMDESGQDHRHSPYEVLAGVCVEDRDLWNLVCEVQDAERTFFGQRISPDELELKGKKLLKRKTFRLAGQMEAITPERRAALARVCLEKGSRQRREDAGATGPTKEELTALAQAKIAFVGHLLEICARYRVRTFASIVDCEAPRPEGQLLRKDYAYLFERYYHFLEEQAESTMGVVVFDELEKVQAHILLGCQVTPD</sequence>
<accession>A0A1V2ZUW5</accession>
<reference evidence="1 2" key="1">
    <citation type="submission" date="2017-02" db="EMBL/GenBank/DDBJ databases">
        <title>Genomic diversity within the haloalkaliphilic genus Thioalkalivibrio.</title>
        <authorList>
            <person name="Ahn A.-C."/>
            <person name="Meier-Kolthoff J."/>
            <person name="Overmars L."/>
            <person name="Richter M."/>
            <person name="Woyke T."/>
            <person name="Sorokin D.Y."/>
            <person name="Muyzer G."/>
        </authorList>
    </citation>
    <scope>NUCLEOTIDE SEQUENCE [LARGE SCALE GENOMIC DNA]</scope>
    <source>
        <strain evidence="1 2">HL17</strain>
    </source>
</reference>
<protein>
    <recommendedName>
        <fullName evidence="3">DUF3800 domain-containing protein</fullName>
    </recommendedName>
</protein>
<evidence type="ECO:0008006" key="3">
    <source>
        <dbReference type="Google" id="ProtNLM"/>
    </source>
</evidence>
<name>A0A1V2ZUW5_9GAMM</name>
<feature type="non-terminal residue" evidence="1">
    <location>
        <position position="230"/>
    </location>
</feature>
<dbReference type="OrthoDB" id="9800818at2"/>
<keyword evidence="2" id="KW-1185">Reference proteome</keyword>
<comment type="caution">
    <text evidence="1">The sequence shown here is derived from an EMBL/GenBank/DDBJ whole genome shotgun (WGS) entry which is preliminary data.</text>
</comment>
<dbReference type="EMBL" id="MUZR01000091">
    <property type="protein sequence ID" value="OOC08889.1"/>
    <property type="molecule type" value="Genomic_DNA"/>
</dbReference>
<proteinExistence type="predicted"/>
<evidence type="ECO:0000313" key="1">
    <source>
        <dbReference type="EMBL" id="OOC08889.1"/>
    </source>
</evidence>
<dbReference type="AlphaFoldDB" id="A0A1V2ZUW5"/>
<evidence type="ECO:0000313" key="2">
    <source>
        <dbReference type="Proteomes" id="UP000189177"/>
    </source>
</evidence>
<dbReference type="Pfam" id="PF12686">
    <property type="entry name" value="DUF3800"/>
    <property type="match status" value="1"/>
</dbReference>
<dbReference type="InterPro" id="IPR024524">
    <property type="entry name" value="DUF3800"/>
</dbReference>
<dbReference type="STRING" id="252474.B1A74_13880"/>
<gene>
    <name evidence="1" type="ORF">B1A74_13880</name>
</gene>
<dbReference type="Proteomes" id="UP000189177">
    <property type="component" value="Unassembled WGS sequence"/>
</dbReference>